<protein>
    <submittedName>
        <fullName evidence="6">Isoprenylcysteine carboxyl methyltransferase</fullName>
    </submittedName>
</protein>
<dbReference type="GO" id="GO:0032259">
    <property type="term" value="P:methylation"/>
    <property type="evidence" value="ECO:0007669"/>
    <property type="project" value="UniProtKB-KW"/>
</dbReference>
<dbReference type="PATRIC" id="fig|571913.6.peg.1444"/>
<keyword evidence="4 5" id="KW-0472">Membrane</keyword>
<evidence type="ECO:0000256" key="2">
    <source>
        <dbReference type="ARBA" id="ARBA00022692"/>
    </source>
</evidence>
<dbReference type="InterPro" id="IPR007318">
    <property type="entry name" value="Phopholipid_MeTrfase"/>
</dbReference>
<feature type="transmembrane region" description="Helical" evidence="5">
    <location>
        <begin position="92"/>
        <end position="121"/>
    </location>
</feature>
<dbReference type="STRING" id="571913.VV02_07090"/>
<dbReference type="Pfam" id="PF04191">
    <property type="entry name" value="PEMT"/>
    <property type="match status" value="1"/>
</dbReference>
<sequence>MRRPAAVVGSAAFFVLAPGTVAGLVPWTITRWSLGGTWITQLAGGVLIVLGLVPLVSAFVMFVRAGGTPAPVAPTERLVVSGFNRFVRNPMYVGVVAIILGQAVLSASVGAVVWAVVVWAATELFVRTYEEPTLTATFGAGYDAYRRHVRRWLPRLTPWRG</sequence>
<dbReference type="Proteomes" id="UP000066480">
    <property type="component" value="Chromosome"/>
</dbReference>
<dbReference type="OrthoDB" id="941586at2"/>
<keyword evidence="6" id="KW-0489">Methyltransferase</keyword>
<evidence type="ECO:0000256" key="5">
    <source>
        <dbReference type="SAM" id="Phobius"/>
    </source>
</evidence>
<dbReference type="AlphaFoldDB" id="A0A0K1JG42"/>
<keyword evidence="6" id="KW-0808">Transferase</keyword>
<accession>A0A0K1JG42</accession>
<reference evidence="6 7" key="1">
    <citation type="submission" date="2015-03" db="EMBL/GenBank/DDBJ databases">
        <title>Luteipulveratus halotolerans sp. nov., a novel actinobacterium (Dermacoccaceae) from Sarawak, Malaysia.</title>
        <authorList>
            <person name="Juboi H."/>
            <person name="Basik A."/>
            <person name="Shamsul S.S."/>
            <person name="Arnold P."/>
            <person name="Schmitt E.K."/>
            <person name="Sanglier J.-J."/>
            <person name="Yeo T."/>
        </authorList>
    </citation>
    <scope>NUCLEOTIDE SEQUENCE [LARGE SCALE GENOMIC DNA]</scope>
    <source>
        <strain evidence="6 7">MN07-A0370</strain>
    </source>
</reference>
<dbReference type="GO" id="GO:0012505">
    <property type="term" value="C:endomembrane system"/>
    <property type="evidence" value="ECO:0007669"/>
    <property type="project" value="UniProtKB-SubCell"/>
</dbReference>
<dbReference type="KEGG" id="lmoi:VV02_07090"/>
<evidence type="ECO:0000313" key="6">
    <source>
        <dbReference type="EMBL" id="AKU15671.1"/>
    </source>
</evidence>
<gene>
    <name evidence="6" type="ORF">VV02_07090</name>
</gene>
<keyword evidence="7" id="KW-1185">Reference proteome</keyword>
<feature type="transmembrane region" description="Helical" evidence="5">
    <location>
        <begin position="38"/>
        <end position="63"/>
    </location>
</feature>
<dbReference type="Gene3D" id="1.20.120.1630">
    <property type="match status" value="1"/>
</dbReference>
<dbReference type="GO" id="GO:0008168">
    <property type="term" value="F:methyltransferase activity"/>
    <property type="evidence" value="ECO:0007669"/>
    <property type="project" value="UniProtKB-KW"/>
</dbReference>
<comment type="subcellular location">
    <subcellularLocation>
        <location evidence="1">Endomembrane system</location>
        <topology evidence="1">Multi-pass membrane protein</topology>
    </subcellularLocation>
</comment>
<dbReference type="EMBL" id="CP011112">
    <property type="protein sequence ID" value="AKU15671.1"/>
    <property type="molecule type" value="Genomic_DNA"/>
</dbReference>
<evidence type="ECO:0000256" key="1">
    <source>
        <dbReference type="ARBA" id="ARBA00004127"/>
    </source>
</evidence>
<name>A0A0K1JG42_9MICO</name>
<evidence type="ECO:0000256" key="4">
    <source>
        <dbReference type="ARBA" id="ARBA00023136"/>
    </source>
</evidence>
<keyword evidence="3 5" id="KW-1133">Transmembrane helix</keyword>
<organism evidence="6 7">
    <name type="scientific">Luteipulveratus mongoliensis</name>
    <dbReference type="NCBI Taxonomy" id="571913"/>
    <lineage>
        <taxon>Bacteria</taxon>
        <taxon>Bacillati</taxon>
        <taxon>Actinomycetota</taxon>
        <taxon>Actinomycetes</taxon>
        <taxon>Micrococcales</taxon>
        <taxon>Dermacoccaceae</taxon>
        <taxon>Luteipulveratus</taxon>
    </lineage>
</organism>
<evidence type="ECO:0000313" key="7">
    <source>
        <dbReference type="Proteomes" id="UP000066480"/>
    </source>
</evidence>
<evidence type="ECO:0000256" key="3">
    <source>
        <dbReference type="ARBA" id="ARBA00022989"/>
    </source>
</evidence>
<keyword evidence="2 5" id="KW-0812">Transmembrane</keyword>
<proteinExistence type="predicted"/>
<dbReference type="RefSeq" id="WP_052590696.1">
    <property type="nucleotide sequence ID" value="NZ_CP011112.1"/>
</dbReference>